<comment type="caution">
    <text evidence="2">The sequence shown here is derived from an EMBL/GenBank/DDBJ whole genome shotgun (WGS) entry which is preliminary data.</text>
</comment>
<gene>
    <name evidence="2" type="ORF">Rhopal_003935-T1</name>
</gene>
<accession>A0AAV5GET1</accession>
<proteinExistence type="predicted"/>
<feature type="region of interest" description="Disordered" evidence="1">
    <location>
        <begin position="363"/>
        <end position="383"/>
    </location>
</feature>
<dbReference type="AlphaFoldDB" id="A0AAV5GET1"/>
<feature type="compositionally biased region" description="Low complexity" evidence="1">
    <location>
        <begin position="74"/>
        <end position="84"/>
    </location>
</feature>
<dbReference type="EMBL" id="BQKY01000007">
    <property type="protein sequence ID" value="GJN90921.1"/>
    <property type="molecule type" value="Genomic_DNA"/>
</dbReference>
<sequence length="496" mass="54635">MSIEVIEVSDSEQDGQSAVTISDTTSSDDDATPQVSQPVHQATFTPAVRFLGARKSVPGGQGARLRAATKKHTTTAQATPRAATSRPIVRADDDETAALAAQFRSANPFASASHDPFLLEIPYPFTLSIQLKDISFPRSYNSGASIAVHLAVAFRHVEQSTANATVSATAAFPLPPPQVPSASSSTDPLRYTPERLPEPVVLRVLRNPIVPLKPRDPYSTAIVPRVPKPESLAEIVLRITVGDPAAPLHVGAVSLTREGRLIVSGKGASKRSADGAQVNVSWNVDFPRSTKTGGDLSDEELNEMIEREMHNPIPRYLHTDFAARAVPLAGNLLESFPATSNWEDSPSEIAKVEKQVHEVLYPGPVVPLEGPDERTDDEKKRDEEEEVQWRFNHLIDYGSFDAPDVGRKTRDFAVLKSVFKHLNIDLEQLAKLEEEATAQEVADNVRNDASFSFERSLPRDHVLLRAFRIFEERTGRSPFQVQREHRHIDDEQILPK</sequence>
<evidence type="ECO:0000313" key="2">
    <source>
        <dbReference type="EMBL" id="GJN90921.1"/>
    </source>
</evidence>
<name>A0AAV5GET1_9BASI</name>
<feature type="region of interest" description="Disordered" evidence="1">
    <location>
        <begin position="55"/>
        <end position="86"/>
    </location>
</feature>
<reference evidence="2 3" key="1">
    <citation type="submission" date="2021-12" db="EMBL/GenBank/DDBJ databases">
        <title>High titer production of polyol ester of fatty acids by Rhodotorula paludigena BS15 towards product separation-free biomass refinery.</title>
        <authorList>
            <person name="Mano J."/>
            <person name="Ono H."/>
            <person name="Tanaka T."/>
            <person name="Naito K."/>
            <person name="Sushida H."/>
            <person name="Ike M."/>
            <person name="Tokuyasu K."/>
            <person name="Kitaoka M."/>
        </authorList>
    </citation>
    <scope>NUCLEOTIDE SEQUENCE [LARGE SCALE GENOMIC DNA]</scope>
    <source>
        <strain evidence="2 3">BS15</strain>
    </source>
</reference>
<evidence type="ECO:0000256" key="1">
    <source>
        <dbReference type="SAM" id="MobiDB-lite"/>
    </source>
</evidence>
<protein>
    <submittedName>
        <fullName evidence="2">Uncharacterized protein</fullName>
    </submittedName>
</protein>
<feature type="region of interest" description="Disordered" evidence="1">
    <location>
        <begin position="1"/>
        <end position="40"/>
    </location>
</feature>
<feature type="compositionally biased region" description="Basic and acidic residues" evidence="1">
    <location>
        <begin position="371"/>
        <end position="382"/>
    </location>
</feature>
<organism evidence="2 3">
    <name type="scientific">Rhodotorula paludigena</name>
    <dbReference type="NCBI Taxonomy" id="86838"/>
    <lineage>
        <taxon>Eukaryota</taxon>
        <taxon>Fungi</taxon>
        <taxon>Dikarya</taxon>
        <taxon>Basidiomycota</taxon>
        <taxon>Pucciniomycotina</taxon>
        <taxon>Microbotryomycetes</taxon>
        <taxon>Sporidiobolales</taxon>
        <taxon>Sporidiobolaceae</taxon>
        <taxon>Rhodotorula</taxon>
    </lineage>
</organism>
<keyword evidence="3" id="KW-1185">Reference proteome</keyword>
<dbReference type="Proteomes" id="UP001342314">
    <property type="component" value="Unassembled WGS sequence"/>
</dbReference>
<evidence type="ECO:0000313" key="3">
    <source>
        <dbReference type="Proteomes" id="UP001342314"/>
    </source>
</evidence>